<dbReference type="Proteomes" id="UP000274429">
    <property type="component" value="Unassembled WGS sequence"/>
</dbReference>
<evidence type="ECO:0000256" key="1">
    <source>
        <dbReference type="SAM" id="MobiDB-lite"/>
    </source>
</evidence>
<accession>A0A0R3X9Q5</accession>
<keyword evidence="3" id="KW-1185">Reference proteome</keyword>
<dbReference type="WBParaSite" id="TTAC_0001028001-mRNA-1">
    <property type="protein sequence ID" value="TTAC_0001028001-mRNA-1"/>
    <property type="gene ID" value="TTAC_0001028001"/>
</dbReference>
<feature type="region of interest" description="Disordered" evidence="1">
    <location>
        <begin position="1"/>
        <end position="25"/>
    </location>
</feature>
<reference evidence="4" key="1">
    <citation type="submission" date="2017-02" db="UniProtKB">
        <authorList>
            <consortium name="WormBaseParasite"/>
        </authorList>
    </citation>
    <scope>IDENTIFICATION</scope>
</reference>
<protein>
    <submittedName>
        <fullName evidence="2 4">Uncharacterized protein</fullName>
    </submittedName>
</protein>
<dbReference type="EMBL" id="UYWX01021488">
    <property type="protein sequence ID" value="VDM35245.1"/>
    <property type="molecule type" value="Genomic_DNA"/>
</dbReference>
<evidence type="ECO:0000313" key="4">
    <source>
        <dbReference type="WBParaSite" id="TTAC_0001028001-mRNA-1"/>
    </source>
</evidence>
<gene>
    <name evidence="2" type="ORF">TTAC_LOCUS10265</name>
</gene>
<proteinExistence type="predicted"/>
<name>A0A0R3X9Q5_HYDTA</name>
<reference evidence="2 3" key="2">
    <citation type="submission" date="2018-11" db="EMBL/GenBank/DDBJ databases">
        <authorList>
            <consortium name="Pathogen Informatics"/>
        </authorList>
    </citation>
    <scope>NUCLEOTIDE SEQUENCE [LARGE SCALE GENOMIC DNA]</scope>
</reference>
<feature type="compositionally biased region" description="Polar residues" evidence="1">
    <location>
        <begin position="9"/>
        <end position="18"/>
    </location>
</feature>
<sequence>MQEECPSMTHLSPSPSMQHEQRDDVAIAASSRTASRFFPSLVSGDNHLPSWHKPRVVGRSVWLETGVALVRHPSQCRQMHNFPHLPASQAGLRSEWRTIFRVLQHSSLSLAACSHRCRRACIITDAQSVGVLLGGIVLVKRSGSRYTQRVQFMSEVGGPTEAQSIAFMRMGSLGQCSPVLHTTVDNTPGLCLPHQPAKWHEKDPLAWSGAEPVRAIVSVTEAHPGLKRNPQPTAQGISWPQFHHTPKRARRHIAVGAHASRPDNHMPLHHSPTWTERHMDACLARRWRTAMPNLVTLASMPSGTSGVLVNVRIPPYDSRLHRILLLCRCTMRCRAPTDGRIDTKQCALDLG</sequence>
<evidence type="ECO:0000313" key="3">
    <source>
        <dbReference type="Proteomes" id="UP000274429"/>
    </source>
</evidence>
<evidence type="ECO:0000313" key="2">
    <source>
        <dbReference type="EMBL" id="VDM35245.1"/>
    </source>
</evidence>
<dbReference type="AlphaFoldDB" id="A0A0R3X9Q5"/>
<organism evidence="4">
    <name type="scientific">Hydatigena taeniaeformis</name>
    <name type="common">Feline tapeworm</name>
    <name type="synonym">Taenia taeniaeformis</name>
    <dbReference type="NCBI Taxonomy" id="6205"/>
    <lineage>
        <taxon>Eukaryota</taxon>
        <taxon>Metazoa</taxon>
        <taxon>Spiralia</taxon>
        <taxon>Lophotrochozoa</taxon>
        <taxon>Platyhelminthes</taxon>
        <taxon>Cestoda</taxon>
        <taxon>Eucestoda</taxon>
        <taxon>Cyclophyllidea</taxon>
        <taxon>Taeniidae</taxon>
        <taxon>Hydatigera</taxon>
    </lineage>
</organism>